<name>A0AAN9JL14_CLITE</name>
<keyword evidence="2" id="KW-1185">Reference proteome</keyword>
<protein>
    <submittedName>
        <fullName evidence="1">Uncharacterized protein</fullName>
    </submittedName>
</protein>
<accession>A0AAN9JL14</accession>
<dbReference type="AlphaFoldDB" id="A0AAN9JL14"/>
<evidence type="ECO:0000313" key="2">
    <source>
        <dbReference type="Proteomes" id="UP001359559"/>
    </source>
</evidence>
<sequence>MLSQANTHHQDVSFDLLLLPQTLSAVILTSDDDQEPSPLSLSSSRIPFPVSFPSPLLLPQTLSRIHKFCHQRLTNSLTGGSPIPSALTPSECRLQSLILAAYNGHCYVNLLSFIAEDTWTVGYALYILES</sequence>
<evidence type="ECO:0000313" key="1">
    <source>
        <dbReference type="EMBL" id="KAK7301165.1"/>
    </source>
</evidence>
<organism evidence="1 2">
    <name type="scientific">Clitoria ternatea</name>
    <name type="common">Butterfly pea</name>
    <dbReference type="NCBI Taxonomy" id="43366"/>
    <lineage>
        <taxon>Eukaryota</taxon>
        <taxon>Viridiplantae</taxon>
        <taxon>Streptophyta</taxon>
        <taxon>Embryophyta</taxon>
        <taxon>Tracheophyta</taxon>
        <taxon>Spermatophyta</taxon>
        <taxon>Magnoliopsida</taxon>
        <taxon>eudicotyledons</taxon>
        <taxon>Gunneridae</taxon>
        <taxon>Pentapetalae</taxon>
        <taxon>rosids</taxon>
        <taxon>fabids</taxon>
        <taxon>Fabales</taxon>
        <taxon>Fabaceae</taxon>
        <taxon>Papilionoideae</taxon>
        <taxon>50 kb inversion clade</taxon>
        <taxon>NPAAA clade</taxon>
        <taxon>indigoferoid/millettioid clade</taxon>
        <taxon>Phaseoleae</taxon>
        <taxon>Clitoria</taxon>
    </lineage>
</organism>
<proteinExistence type="predicted"/>
<comment type="caution">
    <text evidence="1">The sequence shown here is derived from an EMBL/GenBank/DDBJ whole genome shotgun (WGS) entry which is preliminary data.</text>
</comment>
<dbReference type="Proteomes" id="UP001359559">
    <property type="component" value="Unassembled WGS sequence"/>
</dbReference>
<dbReference type="EMBL" id="JAYKXN010000003">
    <property type="protein sequence ID" value="KAK7301165.1"/>
    <property type="molecule type" value="Genomic_DNA"/>
</dbReference>
<gene>
    <name evidence="1" type="ORF">RJT34_12026</name>
</gene>
<reference evidence="1 2" key="1">
    <citation type="submission" date="2024-01" db="EMBL/GenBank/DDBJ databases">
        <title>The genomes of 5 underutilized Papilionoideae crops provide insights into root nodulation and disease resistance.</title>
        <authorList>
            <person name="Yuan L."/>
        </authorList>
    </citation>
    <scope>NUCLEOTIDE SEQUENCE [LARGE SCALE GENOMIC DNA]</scope>
    <source>
        <strain evidence="1">LY-2023</strain>
        <tissue evidence="1">Leaf</tissue>
    </source>
</reference>